<gene>
    <name evidence="2" type="ORF">GCM10010508_18080</name>
</gene>
<keyword evidence="3" id="KW-1185">Reference proteome</keyword>
<proteinExistence type="predicted"/>
<dbReference type="AlphaFoldDB" id="A0A918Y0S1"/>
<evidence type="ECO:0000256" key="1">
    <source>
        <dbReference type="SAM" id="MobiDB-lite"/>
    </source>
</evidence>
<organism evidence="2 3">
    <name type="scientific">Streptomyces naganishii JCM 4654</name>
    <dbReference type="NCBI Taxonomy" id="1306179"/>
    <lineage>
        <taxon>Bacteria</taxon>
        <taxon>Bacillati</taxon>
        <taxon>Actinomycetota</taxon>
        <taxon>Actinomycetes</taxon>
        <taxon>Kitasatosporales</taxon>
        <taxon>Streptomycetaceae</taxon>
        <taxon>Streptomyces</taxon>
    </lineage>
</organism>
<reference evidence="2" key="1">
    <citation type="journal article" date="2014" name="Int. J. Syst. Evol. Microbiol.">
        <title>Complete genome sequence of Corynebacterium casei LMG S-19264T (=DSM 44701T), isolated from a smear-ripened cheese.</title>
        <authorList>
            <consortium name="US DOE Joint Genome Institute (JGI-PGF)"/>
            <person name="Walter F."/>
            <person name="Albersmeier A."/>
            <person name="Kalinowski J."/>
            <person name="Ruckert C."/>
        </authorList>
    </citation>
    <scope>NUCLEOTIDE SEQUENCE</scope>
    <source>
        <strain evidence="2">JCM 4654</strain>
    </source>
</reference>
<reference evidence="2" key="2">
    <citation type="submission" date="2020-09" db="EMBL/GenBank/DDBJ databases">
        <authorList>
            <person name="Sun Q."/>
            <person name="Ohkuma M."/>
        </authorList>
    </citation>
    <scope>NUCLEOTIDE SEQUENCE</scope>
    <source>
        <strain evidence="2">JCM 4654</strain>
    </source>
</reference>
<evidence type="ECO:0000313" key="2">
    <source>
        <dbReference type="EMBL" id="GHD87151.1"/>
    </source>
</evidence>
<name>A0A918Y0S1_9ACTN</name>
<comment type="caution">
    <text evidence="2">The sequence shown here is derived from an EMBL/GenBank/DDBJ whole genome shotgun (WGS) entry which is preliminary data.</text>
</comment>
<evidence type="ECO:0000313" key="3">
    <source>
        <dbReference type="Proteomes" id="UP000608955"/>
    </source>
</evidence>
<accession>A0A918Y0S1</accession>
<dbReference type="Proteomes" id="UP000608955">
    <property type="component" value="Unassembled WGS sequence"/>
</dbReference>
<feature type="region of interest" description="Disordered" evidence="1">
    <location>
        <begin position="1"/>
        <end position="23"/>
    </location>
</feature>
<protein>
    <submittedName>
        <fullName evidence="2">Uncharacterized protein</fullName>
    </submittedName>
</protein>
<dbReference type="EMBL" id="BMVF01000004">
    <property type="protein sequence ID" value="GHD87151.1"/>
    <property type="molecule type" value="Genomic_DNA"/>
</dbReference>
<sequence>MGVGDEDLGLRGQPHPPPGRLQERHADLGLQLRELLGDGGRRVRQRRRDGGQGAAVLELAQEAESVQVVPSCPAPTWPW</sequence>